<name>A0A853KXZ8_9PROT</name>
<proteinExistence type="predicted"/>
<dbReference type="Gene3D" id="3.40.190.10">
    <property type="entry name" value="Periplasmic binding protein-like II"/>
    <property type="match status" value="2"/>
</dbReference>
<evidence type="ECO:0000313" key="4">
    <source>
        <dbReference type="Proteomes" id="UP000094009"/>
    </source>
</evidence>
<dbReference type="Proteomes" id="UP000094009">
    <property type="component" value="Unassembled WGS sequence"/>
</dbReference>
<sequence>MRFVFLAFGCLLMFTGHVLAAPSSSPIRVVFPYIPLMAESKDHGVFIDMYAEIARRSDTDVVIDILPVRRAVQDFISGKYDALGAYPSLSEIPVSLASVPFYRRENLIFYSTDQFGHGNVTKLEDLDGTRVGLAAYHYPDYILDRQELNLERVPDDAFLLRMIASNRLDAAIIERFSGNHVRKLLGLEDTISVSEDPVTSENVLILFKADLAGIENRKAFNKAIYEMLCDGSLAKLFGRASLLPDQKIIERELPASAIISDCDPKAIFADR</sequence>
<comment type="caution">
    <text evidence="3">The sequence shown here is derived from an EMBL/GenBank/DDBJ whole genome shotgun (WGS) entry which is preliminary data.</text>
</comment>
<dbReference type="AlphaFoldDB" id="A0A853KXZ8"/>
<reference evidence="3 4" key="1">
    <citation type="submission" date="2014-07" db="EMBL/GenBank/DDBJ databases">
        <title>Draft genome sequence of Thalassospira tepidiphila 1-1B.</title>
        <authorList>
            <person name="Lai Q."/>
            <person name="Shao Z."/>
        </authorList>
    </citation>
    <scope>NUCLEOTIDE SEQUENCE [LARGE SCALE GENOMIC DNA]</scope>
    <source>
        <strain evidence="3 4">MCCC 1A03514</strain>
    </source>
</reference>
<evidence type="ECO:0000256" key="1">
    <source>
        <dbReference type="SAM" id="SignalP"/>
    </source>
</evidence>
<feature type="domain" description="Solute-binding protein family 3/N-terminal" evidence="2">
    <location>
        <begin position="26"/>
        <end position="256"/>
    </location>
</feature>
<feature type="signal peptide" evidence="1">
    <location>
        <begin position="1"/>
        <end position="20"/>
    </location>
</feature>
<gene>
    <name evidence="3" type="ORF">TH4_15470</name>
</gene>
<organism evidence="3 4">
    <name type="scientific">Thalassospira tepidiphila MCCC 1A03514</name>
    <dbReference type="NCBI Taxonomy" id="1177930"/>
    <lineage>
        <taxon>Bacteria</taxon>
        <taxon>Pseudomonadati</taxon>
        <taxon>Pseudomonadota</taxon>
        <taxon>Alphaproteobacteria</taxon>
        <taxon>Rhodospirillales</taxon>
        <taxon>Thalassospiraceae</taxon>
        <taxon>Thalassospira</taxon>
    </lineage>
</organism>
<dbReference type="EMBL" id="JPVZ01000007">
    <property type="protein sequence ID" value="OAZ08769.1"/>
    <property type="molecule type" value="Genomic_DNA"/>
</dbReference>
<feature type="chain" id="PRO_5032572789" description="Solute-binding protein family 3/N-terminal domain-containing protein" evidence="1">
    <location>
        <begin position="21"/>
        <end position="271"/>
    </location>
</feature>
<dbReference type="InterPro" id="IPR001638">
    <property type="entry name" value="Solute-binding_3/MltF_N"/>
</dbReference>
<evidence type="ECO:0000313" key="3">
    <source>
        <dbReference type="EMBL" id="OAZ08769.1"/>
    </source>
</evidence>
<accession>A0A853KXZ8</accession>
<dbReference type="SUPFAM" id="SSF53850">
    <property type="entry name" value="Periplasmic binding protein-like II"/>
    <property type="match status" value="1"/>
</dbReference>
<protein>
    <recommendedName>
        <fullName evidence="2">Solute-binding protein family 3/N-terminal domain-containing protein</fullName>
    </recommendedName>
</protein>
<keyword evidence="1" id="KW-0732">Signal</keyword>
<evidence type="ECO:0000259" key="2">
    <source>
        <dbReference type="SMART" id="SM00062"/>
    </source>
</evidence>
<dbReference type="SMART" id="SM00062">
    <property type="entry name" value="PBPb"/>
    <property type="match status" value="1"/>
</dbReference>